<evidence type="ECO:0000256" key="2">
    <source>
        <dbReference type="ARBA" id="ARBA00022490"/>
    </source>
</evidence>
<keyword evidence="9" id="KW-1185">Reference proteome</keyword>
<evidence type="ECO:0000256" key="3">
    <source>
        <dbReference type="ARBA" id="ARBA00022737"/>
    </source>
</evidence>
<dbReference type="Pfam" id="PF12872">
    <property type="entry name" value="OST-HTH"/>
    <property type="match status" value="1"/>
</dbReference>
<accession>A0A9N9XMP6</accession>
<feature type="compositionally biased region" description="Basic residues" evidence="5">
    <location>
        <begin position="109"/>
        <end position="121"/>
    </location>
</feature>
<reference evidence="8" key="1">
    <citation type="submission" date="2022-01" db="EMBL/GenBank/DDBJ databases">
        <authorList>
            <person name="King R."/>
        </authorList>
    </citation>
    <scope>NUCLEOTIDE SEQUENCE</scope>
</reference>
<dbReference type="CDD" id="cd09972">
    <property type="entry name" value="LOTUS_TDRD_OSKAR"/>
    <property type="match status" value="1"/>
</dbReference>
<feature type="domain" description="Tudor" evidence="6">
    <location>
        <begin position="922"/>
        <end position="980"/>
    </location>
</feature>
<sequence length="1063" mass="121347">MEAVISCIRGVLVCSKHPMLLRQLENEYRQLLGDRIPYAQFGYKSLEEFLSSDPSLRLLNNNGDLYVQALLKAESAHIVKMKMKEKTKTKKPTSRGKLYARAPPTAKWQPHHKSHKAKYAKTTRPGDLSFNQFVNYKAPSVPSKVVLPENSSLNQRNVPPRFQKQSAPAVSKWLQVQDVKQESSNNARNGHYNNNNNNFVADRLKKTAQDCCSPGVSRRKTISKMMSEVSLEKSERDSGTSSPISDDSACSVGFSPNPKVPEFVPVGDPKVDLKNFVEYHKLGTIEITTANTKKHKMFLCKIQIGNHKYTSYPEECRTEQEAESFCVREAYKDLTEKYGRRKSLVLACDKDILERIPKMLEKHNGGIWEWQLQMDYCEKYHEQLPEDWLKIIDSSPCIHVQKVVDNYTLRYCKPDEALQKGGPASPPKSMTLTDVSVPSSTIEFSEDGKLWAEVQYVASAGEVWCAQIDTDESAKFHAMCDKMEAFYAKHKASLRAQVVNRDGYYVVERDDGSWARVRALEVIDDGERGRTVSCFYIDSGEEEAHEAERLYQLKRQFAICQAQAFVCRLAGLEDLYEISNYSEALLRILFSSQFILEVASDLIADDDKVPPVYMYNAETGQSVNEELLHTLTMESASPNLTTMTIVQVYVSHVASNGDLYVQVRTRGFERLLQLLDELEAQIEENPPVEVLEPLEPKTSRNRLYFGRSAEDDRWYRLKIIDWSPNQQMAQIHYVDYGHTAIIEVKSTVLYPLDKLDDVLNVYPLQAVKTRMVLEELPADFVAVTSKVMTKEEPVIMKIIRFDDEGTPLAEFFRRNADESLLCINKSIAMENELTRNSDNGACLKRKTLLNAKNSKNVPSGGKLGAPPLPRQHECFEIHVPFAVNPYNFFVQPLESQQRLHELMERLQERYGTVLYSPLTIDEVAPGNIYASKFTDGNWYRTSVIKVIHSGSISVFYCDFGYYANVTLQQLIPLDVEFMELPYQAIKAKLAGIKPKHSNWTMEHCEEFKKTVERKHFYSILLKIEKDELYESDIVLNLMLIDTSSPEDVYIEKELIRKGIAAEA</sequence>
<dbReference type="InterPro" id="IPR002999">
    <property type="entry name" value="Tudor"/>
</dbReference>
<dbReference type="PROSITE" id="PS50304">
    <property type="entry name" value="TUDOR"/>
    <property type="match status" value="2"/>
</dbReference>
<dbReference type="GO" id="GO:0005737">
    <property type="term" value="C:cytoplasm"/>
    <property type="evidence" value="ECO:0007669"/>
    <property type="project" value="UniProtKB-SubCell"/>
</dbReference>
<keyword evidence="4" id="KW-0744">Spermatogenesis</keyword>
<dbReference type="InterPro" id="IPR035437">
    <property type="entry name" value="SNase_OB-fold_sf"/>
</dbReference>
<dbReference type="EMBL" id="OU900107">
    <property type="protein sequence ID" value="CAG9857481.1"/>
    <property type="molecule type" value="Genomic_DNA"/>
</dbReference>
<evidence type="ECO:0000256" key="1">
    <source>
        <dbReference type="ARBA" id="ARBA00004496"/>
    </source>
</evidence>
<dbReference type="Proteomes" id="UP001153712">
    <property type="component" value="Chromosome 14"/>
</dbReference>
<evidence type="ECO:0000259" key="6">
    <source>
        <dbReference type="PROSITE" id="PS50304"/>
    </source>
</evidence>
<dbReference type="InterPro" id="IPR025605">
    <property type="entry name" value="OST-HTH/LOTUS_dom"/>
</dbReference>
<name>A0A9N9XMP6_PHYSR</name>
<dbReference type="PROSITE" id="PS51644">
    <property type="entry name" value="HTH_OST"/>
    <property type="match status" value="1"/>
</dbReference>
<keyword evidence="3" id="KW-0677">Repeat</keyword>
<comment type="subcellular location">
    <subcellularLocation>
        <location evidence="1">Cytoplasm</location>
    </subcellularLocation>
</comment>
<dbReference type="SMART" id="SM00333">
    <property type="entry name" value="TUDOR"/>
    <property type="match status" value="3"/>
</dbReference>
<dbReference type="InterPro" id="IPR041966">
    <property type="entry name" value="LOTUS-like"/>
</dbReference>
<dbReference type="Pfam" id="PF00567">
    <property type="entry name" value="TUDOR"/>
    <property type="match status" value="3"/>
</dbReference>
<dbReference type="Gene3D" id="2.30.30.140">
    <property type="match status" value="3"/>
</dbReference>
<dbReference type="Gene3D" id="2.40.50.90">
    <property type="match status" value="2"/>
</dbReference>
<protein>
    <recommendedName>
        <fullName evidence="10">Tudor domain-containing protein 7</fullName>
    </recommendedName>
</protein>
<organism evidence="8 9">
    <name type="scientific">Phyllotreta striolata</name>
    <name type="common">Striped flea beetle</name>
    <name type="synonym">Crioceris striolata</name>
    <dbReference type="NCBI Taxonomy" id="444603"/>
    <lineage>
        <taxon>Eukaryota</taxon>
        <taxon>Metazoa</taxon>
        <taxon>Ecdysozoa</taxon>
        <taxon>Arthropoda</taxon>
        <taxon>Hexapoda</taxon>
        <taxon>Insecta</taxon>
        <taxon>Pterygota</taxon>
        <taxon>Neoptera</taxon>
        <taxon>Endopterygota</taxon>
        <taxon>Coleoptera</taxon>
        <taxon>Polyphaga</taxon>
        <taxon>Cucujiformia</taxon>
        <taxon>Chrysomeloidea</taxon>
        <taxon>Chrysomelidae</taxon>
        <taxon>Galerucinae</taxon>
        <taxon>Alticini</taxon>
        <taxon>Phyllotreta</taxon>
    </lineage>
</organism>
<feature type="domain" description="Tudor" evidence="6">
    <location>
        <begin position="697"/>
        <end position="757"/>
    </location>
</feature>
<keyword evidence="2" id="KW-0963">Cytoplasm</keyword>
<dbReference type="SUPFAM" id="SSF63748">
    <property type="entry name" value="Tudor/PWWP/MBT"/>
    <property type="match status" value="3"/>
</dbReference>
<dbReference type="AlphaFoldDB" id="A0A9N9XMP6"/>
<dbReference type="GO" id="GO:0007283">
    <property type="term" value="P:spermatogenesis"/>
    <property type="evidence" value="ECO:0007669"/>
    <property type="project" value="UniProtKB-KW"/>
</dbReference>
<evidence type="ECO:0000313" key="9">
    <source>
        <dbReference type="Proteomes" id="UP001153712"/>
    </source>
</evidence>
<evidence type="ECO:0000259" key="7">
    <source>
        <dbReference type="PROSITE" id="PS51644"/>
    </source>
</evidence>
<evidence type="ECO:0000313" key="8">
    <source>
        <dbReference type="EMBL" id="CAG9857481.1"/>
    </source>
</evidence>
<feature type="region of interest" description="Disordered" evidence="5">
    <location>
        <begin position="84"/>
        <end position="124"/>
    </location>
</feature>
<dbReference type="OrthoDB" id="10034606at2759"/>
<evidence type="ECO:0000256" key="5">
    <source>
        <dbReference type="SAM" id="MobiDB-lite"/>
    </source>
</evidence>
<dbReference type="Gene3D" id="3.30.420.610">
    <property type="entry name" value="LOTUS domain-like"/>
    <property type="match status" value="2"/>
</dbReference>
<dbReference type="InterPro" id="IPR050621">
    <property type="entry name" value="Tudor_domain_containing"/>
</dbReference>
<proteinExistence type="predicted"/>
<dbReference type="PANTHER" id="PTHR22948:SF76">
    <property type="entry name" value="FI20010P1-RELATED"/>
    <property type="match status" value="1"/>
</dbReference>
<evidence type="ECO:0008006" key="10">
    <source>
        <dbReference type="Google" id="ProtNLM"/>
    </source>
</evidence>
<feature type="domain" description="HTH OST-type" evidence="7">
    <location>
        <begin position="1"/>
        <end position="75"/>
    </location>
</feature>
<dbReference type="PANTHER" id="PTHR22948">
    <property type="entry name" value="TUDOR DOMAIN CONTAINING PROTEIN"/>
    <property type="match status" value="1"/>
</dbReference>
<gene>
    <name evidence="8" type="ORF">PHYEVI_LOCUS3886</name>
</gene>
<evidence type="ECO:0000256" key="4">
    <source>
        <dbReference type="ARBA" id="ARBA00022871"/>
    </source>
</evidence>
<keyword evidence="4" id="KW-0221">Differentiation</keyword>
<dbReference type="GO" id="GO:0030154">
    <property type="term" value="P:cell differentiation"/>
    <property type="evidence" value="ECO:0007669"/>
    <property type="project" value="UniProtKB-ARBA"/>
</dbReference>
<feature type="region of interest" description="Disordered" evidence="5">
    <location>
        <begin position="226"/>
        <end position="250"/>
    </location>
</feature>